<comment type="caution">
    <text evidence="15">The sequence shown here is derived from an EMBL/GenBank/DDBJ whole genome shotgun (WGS) entry which is preliminary data.</text>
</comment>
<keyword evidence="5 9" id="KW-0067">ATP-binding</keyword>
<dbReference type="GO" id="GO:0004823">
    <property type="term" value="F:leucine-tRNA ligase activity"/>
    <property type="evidence" value="ECO:0007669"/>
    <property type="project" value="UniProtKB-UniRule"/>
</dbReference>
<evidence type="ECO:0000313" key="15">
    <source>
        <dbReference type="EMBL" id="OGK31064.1"/>
    </source>
</evidence>
<evidence type="ECO:0000256" key="6">
    <source>
        <dbReference type="ARBA" id="ARBA00022917"/>
    </source>
</evidence>
<evidence type="ECO:0000259" key="12">
    <source>
        <dbReference type="Pfam" id="PF08264"/>
    </source>
</evidence>
<dbReference type="InterPro" id="IPR014729">
    <property type="entry name" value="Rossmann-like_a/b/a_fold"/>
</dbReference>
<comment type="similarity">
    <text evidence="1 9 10">Belongs to the class-I aminoacyl-tRNA synthetase family.</text>
</comment>
<evidence type="ECO:0000256" key="10">
    <source>
        <dbReference type="RuleBase" id="RU363035"/>
    </source>
</evidence>
<evidence type="ECO:0000259" key="14">
    <source>
        <dbReference type="Pfam" id="PF13603"/>
    </source>
</evidence>
<name>A0A1F7HJ57_9BACT</name>
<evidence type="ECO:0000256" key="7">
    <source>
        <dbReference type="ARBA" id="ARBA00023146"/>
    </source>
</evidence>
<dbReference type="GO" id="GO:0002161">
    <property type="term" value="F:aminoacyl-tRNA deacylase activity"/>
    <property type="evidence" value="ECO:0007669"/>
    <property type="project" value="InterPro"/>
</dbReference>
<gene>
    <name evidence="9" type="primary">leuS</name>
    <name evidence="15" type="ORF">A3F29_02205</name>
</gene>
<evidence type="ECO:0000256" key="4">
    <source>
        <dbReference type="ARBA" id="ARBA00022741"/>
    </source>
</evidence>
<dbReference type="Gene3D" id="1.10.730.10">
    <property type="entry name" value="Isoleucyl-tRNA Synthetase, Domain 1"/>
    <property type="match status" value="2"/>
</dbReference>
<dbReference type="Pfam" id="PF00133">
    <property type="entry name" value="tRNA-synt_1"/>
    <property type="match status" value="1"/>
</dbReference>
<comment type="catalytic activity">
    <reaction evidence="8 9">
        <text>tRNA(Leu) + L-leucine + ATP = L-leucyl-tRNA(Leu) + AMP + diphosphate</text>
        <dbReference type="Rhea" id="RHEA:11688"/>
        <dbReference type="Rhea" id="RHEA-COMP:9613"/>
        <dbReference type="Rhea" id="RHEA-COMP:9622"/>
        <dbReference type="ChEBI" id="CHEBI:30616"/>
        <dbReference type="ChEBI" id="CHEBI:33019"/>
        <dbReference type="ChEBI" id="CHEBI:57427"/>
        <dbReference type="ChEBI" id="CHEBI:78442"/>
        <dbReference type="ChEBI" id="CHEBI:78494"/>
        <dbReference type="ChEBI" id="CHEBI:456215"/>
        <dbReference type="EC" id="6.1.1.4"/>
    </reaction>
</comment>
<evidence type="ECO:0000256" key="3">
    <source>
        <dbReference type="ARBA" id="ARBA00022598"/>
    </source>
</evidence>
<dbReference type="InterPro" id="IPR001412">
    <property type="entry name" value="aa-tRNA-synth_I_CS"/>
</dbReference>
<dbReference type="Gene3D" id="3.40.50.620">
    <property type="entry name" value="HUPs"/>
    <property type="match status" value="2"/>
</dbReference>
<feature type="domain" description="Leucyl-tRNA synthetase editing" evidence="14">
    <location>
        <begin position="220"/>
        <end position="376"/>
    </location>
</feature>
<feature type="binding site" evidence="9">
    <location>
        <position position="588"/>
    </location>
    <ligand>
        <name>ATP</name>
        <dbReference type="ChEBI" id="CHEBI:30616"/>
    </ligand>
</feature>
<feature type="short sequence motif" description="'KMSKS' region" evidence="9">
    <location>
        <begin position="585"/>
        <end position="589"/>
    </location>
</feature>
<sequence>MKSKYLPKKFEQKWVDKWEKDKIYKTPGKEEKSYVLDMFPYPSGDGLHVGHARIYTASDVLARFFRLKGKSVLHPMGWDAFGLPAENAAIKAKKNPIEMVPKNIERFKNQMKTLGLSYDWDREFSTTDPNYYKWTQWLFIQFFKSGLLFKKSTPVYYCEFCKTGLAEEEVTGDGKHERCGNEITRKTLPQWIFRITLYADKLLDDLDGLDWPNGIKKMQKNWIGKSKGAEISFKVISNKSSHFAKASRDKKVKGIVVFTTKPETISSATAIIIAPEHSFASELKKNNIKKYISDSKKKLDIVRTDLNKNKTGIFTGFYAENPYNNEKIPIWIADYVVGWYGYGALMSVPGGDKRDLEFAKKYNLQVKKLDKKIDENKLKSIARESVQYKLRDWIFSRQRYWGEPIPMVFCQRCADKKITWWDLRKENKSKLIHKMDNLTYENLYGWFPMDEKDLPLKLPYLKSYEPGSFGESPLSKVEEWTNTSCPNCKSSAKRETDTMPNWAGSCWYFLRFTDPKNIKQAWSKSLINDWLPVDWYLGGAEHAVLHLLYSRFWVKALYSLKLLNIKEPFYRLRNVGLVIAQDSRKMSKSFGNIINPDDIIEEFGVDTLRITEMFMAPFSQEIAWSAQTLQGSYRFLKRVWQIVNDPAKVAKDKKNEDITIVAELQTTISNIESSIANVKFNTGVSFLMEFLNSWEKSNRSGKMTSGNIKKFLKILSPYAPFITEELWTSVLKEKESIHLSKWPEIDQKAVIKKAIKIPVQVNGKLRGVVSIESLDLEEKKIAELANKDSKIRRYLKDQDFDIIYVKGKILNFVTK</sequence>
<dbReference type="InterPro" id="IPR002300">
    <property type="entry name" value="aa-tRNA-synth_Ia"/>
</dbReference>
<evidence type="ECO:0000256" key="5">
    <source>
        <dbReference type="ARBA" id="ARBA00022840"/>
    </source>
</evidence>
<keyword evidence="3 9" id="KW-0436">Ligase</keyword>
<dbReference type="EMBL" id="MFZV01000028">
    <property type="protein sequence ID" value="OGK31064.1"/>
    <property type="molecule type" value="Genomic_DNA"/>
</dbReference>
<dbReference type="Pfam" id="PF09334">
    <property type="entry name" value="tRNA-synt_1g"/>
    <property type="match status" value="1"/>
</dbReference>
<evidence type="ECO:0000256" key="2">
    <source>
        <dbReference type="ARBA" id="ARBA00022490"/>
    </source>
</evidence>
<evidence type="ECO:0000256" key="1">
    <source>
        <dbReference type="ARBA" id="ARBA00005594"/>
    </source>
</evidence>
<dbReference type="InterPro" id="IPR009008">
    <property type="entry name" value="Val/Leu/Ile-tRNA-synth_edit"/>
</dbReference>
<dbReference type="CDD" id="cd00812">
    <property type="entry name" value="LeuRS_core"/>
    <property type="match status" value="1"/>
</dbReference>
<dbReference type="GO" id="GO:0005524">
    <property type="term" value="F:ATP binding"/>
    <property type="evidence" value="ECO:0007669"/>
    <property type="project" value="UniProtKB-UniRule"/>
</dbReference>
<dbReference type="Proteomes" id="UP000177199">
    <property type="component" value="Unassembled WGS sequence"/>
</dbReference>
<dbReference type="EC" id="6.1.1.4" evidence="9"/>
<dbReference type="PANTHER" id="PTHR43740">
    <property type="entry name" value="LEUCYL-TRNA SYNTHETASE"/>
    <property type="match status" value="1"/>
</dbReference>
<dbReference type="InterPro" id="IPR009080">
    <property type="entry name" value="tRNAsynth_Ia_anticodon-bd"/>
</dbReference>
<evidence type="ECO:0000313" key="16">
    <source>
        <dbReference type="Proteomes" id="UP000177199"/>
    </source>
</evidence>
<keyword evidence="4 9" id="KW-0547">Nucleotide-binding</keyword>
<dbReference type="FunFam" id="1.10.730.10:FF:000002">
    <property type="entry name" value="Leucine--tRNA ligase"/>
    <property type="match status" value="1"/>
</dbReference>
<dbReference type="SUPFAM" id="SSF52374">
    <property type="entry name" value="Nucleotidylyl transferase"/>
    <property type="match status" value="1"/>
</dbReference>
<dbReference type="InterPro" id="IPR013155">
    <property type="entry name" value="M/V/L/I-tRNA-synth_anticd-bd"/>
</dbReference>
<keyword evidence="7 9" id="KW-0030">Aminoacyl-tRNA synthetase</keyword>
<evidence type="ECO:0000259" key="11">
    <source>
        <dbReference type="Pfam" id="PF00133"/>
    </source>
</evidence>
<proteinExistence type="inferred from homology"/>
<dbReference type="PANTHER" id="PTHR43740:SF2">
    <property type="entry name" value="LEUCINE--TRNA LIGASE, MITOCHONDRIAL"/>
    <property type="match status" value="1"/>
</dbReference>
<dbReference type="InterPro" id="IPR025709">
    <property type="entry name" value="Leu_tRNA-synth_edit"/>
</dbReference>
<dbReference type="GO" id="GO:0005829">
    <property type="term" value="C:cytosol"/>
    <property type="evidence" value="ECO:0007669"/>
    <property type="project" value="TreeGrafter"/>
</dbReference>
<dbReference type="PROSITE" id="PS00178">
    <property type="entry name" value="AA_TRNA_LIGASE_I"/>
    <property type="match status" value="1"/>
</dbReference>
<dbReference type="GO" id="GO:0006429">
    <property type="term" value="P:leucyl-tRNA aminoacylation"/>
    <property type="evidence" value="ECO:0007669"/>
    <property type="project" value="UniProtKB-UniRule"/>
</dbReference>
<keyword evidence="6 9" id="KW-0648">Protein biosynthesis</keyword>
<dbReference type="FunFam" id="3.40.50.620:FF:000003">
    <property type="entry name" value="Leucine--tRNA ligase"/>
    <property type="match status" value="1"/>
</dbReference>
<accession>A0A1F7HJ57</accession>
<evidence type="ECO:0000259" key="13">
    <source>
        <dbReference type="Pfam" id="PF09334"/>
    </source>
</evidence>
<organism evidence="15 16">
    <name type="scientific">Candidatus Roizmanbacteria bacterium RIFCSPHIGHO2_12_FULL_33_9</name>
    <dbReference type="NCBI Taxonomy" id="1802045"/>
    <lineage>
        <taxon>Bacteria</taxon>
        <taxon>Candidatus Roizmaniibacteriota</taxon>
    </lineage>
</organism>
<dbReference type="Pfam" id="PF13603">
    <property type="entry name" value="tRNA-synt_1_2"/>
    <property type="match status" value="1"/>
</dbReference>
<dbReference type="Pfam" id="PF08264">
    <property type="entry name" value="Anticodon_1"/>
    <property type="match status" value="1"/>
</dbReference>
<evidence type="ECO:0000256" key="8">
    <source>
        <dbReference type="ARBA" id="ARBA00047469"/>
    </source>
</evidence>
<dbReference type="InterPro" id="IPR015413">
    <property type="entry name" value="Methionyl/Leucyl_tRNA_Synth"/>
</dbReference>
<dbReference type="InterPro" id="IPR002302">
    <property type="entry name" value="Leu-tRNA-ligase"/>
</dbReference>
<comment type="subcellular location">
    <subcellularLocation>
        <location evidence="9">Cytoplasm</location>
    </subcellularLocation>
</comment>
<dbReference type="PRINTS" id="PR00985">
    <property type="entry name" value="TRNASYNTHLEU"/>
</dbReference>
<protein>
    <recommendedName>
        <fullName evidence="9">Leucine--tRNA ligase</fullName>
        <ecNumber evidence="9">6.1.1.4</ecNumber>
    </recommendedName>
    <alternativeName>
        <fullName evidence="9">Leucyl-tRNA synthetase</fullName>
        <shortName evidence="9">LeuRS</shortName>
    </alternativeName>
</protein>
<dbReference type="SUPFAM" id="SSF47323">
    <property type="entry name" value="Anticodon-binding domain of a subclass of class I aminoacyl-tRNA synthetases"/>
    <property type="match status" value="1"/>
</dbReference>
<dbReference type="HAMAP" id="MF_00049_B">
    <property type="entry name" value="Leu_tRNA_synth_B"/>
    <property type="match status" value="1"/>
</dbReference>
<feature type="domain" description="Aminoacyl-tRNA synthetase class Ia" evidence="11">
    <location>
        <begin position="550"/>
        <end position="625"/>
    </location>
</feature>
<dbReference type="AlphaFoldDB" id="A0A1F7HJ57"/>
<reference evidence="15 16" key="1">
    <citation type="journal article" date="2016" name="Nat. Commun.">
        <title>Thousands of microbial genomes shed light on interconnected biogeochemical processes in an aquifer system.</title>
        <authorList>
            <person name="Anantharaman K."/>
            <person name="Brown C.T."/>
            <person name="Hug L.A."/>
            <person name="Sharon I."/>
            <person name="Castelle C.J."/>
            <person name="Probst A.J."/>
            <person name="Thomas B.C."/>
            <person name="Singh A."/>
            <person name="Wilkins M.J."/>
            <person name="Karaoz U."/>
            <person name="Brodie E.L."/>
            <person name="Williams K.H."/>
            <person name="Hubbard S.S."/>
            <person name="Banfield J.F."/>
        </authorList>
    </citation>
    <scope>NUCLEOTIDE SEQUENCE [LARGE SCALE GENOMIC DNA]</scope>
</reference>
<dbReference type="SUPFAM" id="SSF50677">
    <property type="entry name" value="ValRS/IleRS/LeuRS editing domain"/>
    <property type="match status" value="1"/>
</dbReference>
<comment type="caution">
    <text evidence="9">Lacks conserved residue(s) required for the propagation of feature annotation.</text>
</comment>
<evidence type="ECO:0000256" key="9">
    <source>
        <dbReference type="HAMAP-Rule" id="MF_00049"/>
    </source>
</evidence>
<keyword evidence="2 9" id="KW-0963">Cytoplasm</keyword>
<dbReference type="Gene3D" id="3.10.20.590">
    <property type="match status" value="1"/>
</dbReference>
<feature type="domain" description="Methionyl/Valyl/Leucyl/Isoleucyl-tRNA synthetase anticodon-binding" evidence="12">
    <location>
        <begin position="659"/>
        <end position="773"/>
    </location>
</feature>
<feature type="domain" description="Methionyl/Leucyl tRNA synthetase" evidence="13">
    <location>
        <begin position="39"/>
        <end position="174"/>
    </location>
</feature>